<evidence type="ECO:0000256" key="1">
    <source>
        <dbReference type="SAM" id="MobiDB-lite"/>
    </source>
</evidence>
<dbReference type="Proteomes" id="UP001174936">
    <property type="component" value="Unassembled WGS sequence"/>
</dbReference>
<evidence type="ECO:0000313" key="2">
    <source>
        <dbReference type="EMBL" id="KAK0641809.1"/>
    </source>
</evidence>
<reference evidence="2" key="1">
    <citation type="submission" date="2023-06" db="EMBL/GenBank/DDBJ databases">
        <title>Genome-scale phylogeny and comparative genomics of the fungal order Sordariales.</title>
        <authorList>
            <consortium name="Lawrence Berkeley National Laboratory"/>
            <person name="Hensen N."/>
            <person name="Bonometti L."/>
            <person name="Westerberg I."/>
            <person name="Brannstrom I.O."/>
            <person name="Guillou S."/>
            <person name="Cros-Aarteil S."/>
            <person name="Calhoun S."/>
            <person name="Haridas S."/>
            <person name="Kuo A."/>
            <person name="Mondo S."/>
            <person name="Pangilinan J."/>
            <person name="Riley R."/>
            <person name="Labutti K."/>
            <person name="Andreopoulos B."/>
            <person name="Lipzen A."/>
            <person name="Chen C."/>
            <person name="Yanf M."/>
            <person name="Daum C."/>
            <person name="Ng V."/>
            <person name="Clum A."/>
            <person name="Steindorff A."/>
            <person name="Ohm R."/>
            <person name="Martin F."/>
            <person name="Silar P."/>
            <person name="Natvig D."/>
            <person name="Lalanne C."/>
            <person name="Gautier V."/>
            <person name="Ament-Velasquez S.L."/>
            <person name="Kruys A."/>
            <person name="Hutchinson M.I."/>
            <person name="Powell A.J."/>
            <person name="Barry K."/>
            <person name="Miller A.N."/>
            <person name="Grigoriev I.V."/>
            <person name="Debuchy R."/>
            <person name="Gladieux P."/>
            <person name="Thoren M.H."/>
            <person name="Johannesson H."/>
        </authorList>
    </citation>
    <scope>NUCLEOTIDE SEQUENCE</scope>
    <source>
        <strain evidence="2">SMH2532-1</strain>
    </source>
</reference>
<dbReference type="EMBL" id="JAULSV010000006">
    <property type="protein sequence ID" value="KAK0641809.1"/>
    <property type="molecule type" value="Genomic_DNA"/>
</dbReference>
<gene>
    <name evidence="2" type="ORF">B0T16DRAFT_420558</name>
</gene>
<evidence type="ECO:0000313" key="3">
    <source>
        <dbReference type="Proteomes" id="UP001174936"/>
    </source>
</evidence>
<sequence length="90" mass="10416">MFTIAFHPYARATKTQDAKRRREHQTKTTGRPGCEMGALHPHRPPIRLFGAPGQRSRHLHLLQGHIQQGHEDPAHHSKALPPRWLRTLHF</sequence>
<dbReference type="AlphaFoldDB" id="A0AA40CLX0"/>
<proteinExistence type="predicted"/>
<keyword evidence="3" id="KW-1185">Reference proteome</keyword>
<feature type="region of interest" description="Disordered" evidence="1">
    <location>
        <begin position="1"/>
        <end position="44"/>
    </location>
</feature>
<name>A0AA40CLX0_9PEZI</name>
<organism evidence="2 3">
    <name type="scientific">Cercophora newfieldiana</name>
    <dbReference type="NCBI Taxonomy" id="92897"/>
    <lineage>
        <taxon>Eukaryota</taxon>
        <taxon>Fungi</taxon>
        <taxon>Dikarya</taxon>
        <taxon>Ascomycota</taxon>
        <taxon>Pezizomycotina</taxon>
        <taxon>Sordariomycetes</taxon>
        <taxon>Sordariomycetidae</taxon>
        <taxon>Sordariales</taxon>
        <taxon>Lasiosphaeriaceae</taxon>
        <taxon>Cercophora</taxon>
    </lineage>
</organism>
<accession>A0AA40CLX0</accession>
<comment type="caution">
    <text evidence="2">The sequence shown here is derived from an EMBL/GenBank/DDBJ whole genome shotgun (WGS) entry which is preliminary data.</text>
</comment>
<protein>
    <submittedName>
        <fullName evidence="2">Uncharacterized protein</fullName>
    </submittedName>
</protein>